<dbReference type="PROSITE" id="PS00092">
    <property type="entry name" value="N6_MTASE"/>
    <property type="match status" value="1"/>
</dbReference>
<dbReference type="InterPro" id="IPR004398">
    <property type="entry name" value="RNA_MeTrfase_RsmD"/>
</dbReference>
<keyword evidence="5 8" id="KW-0489">Methyltransferase</keyword>
<name>A0AAW8J3N9_9GAMM</name>
<evidence type="ECO:0000256" key="7">
    <source>
        <dbReference type="ARBA" id="ARBA00048326"/>
    </source>
</evidence>
<evidence type="ECO:0000256" key="3">
    <source>
        <dbReference type="ARBA" id="ARBA00012141"/>
    </source>
</evidence>
<comment type="caution">
    <text evidence="9">The sequence shown here is derived from an EMBL/GenBank/DDBJ whole genome shotgun (WGS) entry which is preliminary data.</text>
</comment>
<reference evidence="9" key="1">
    <citation type="submission" date="2023-08" db="EMBL/GenBank/DDBJ databases">
        <title>Emergence of clinically-relevant ST2 carbapenem-resistant Acinetobacter baumannii strains in hospital sewages in Zhejiang, East of China.</title>
        <authorList>
            <person name="Kaichao C."/>
            <person name="Zhang R."/>
        </authorList>
    </citation>
    <scope>NUCLEOTIDE SEQUENCE</scope>
    <source>
        <strain evidence="9">M-RB-37</strain>
    </source>
</reference>
<evidence type="ECO:0000256" key="5">
    <source>
        <dbReference type="ARBA" id="ARBA00022603"/>
    </source>
</evidence>
<dbReference type="NCBIfam" id="TIGR00095">
    <property type="entry name" value="16S rRNA (guanine(966)-N(2))-methyltransferase RsmD"/>
    <property type="match status" value="1"/>
</dbReference>
<evidence type="ECO:0000256" key="8">
    <source>
        <dbReference type="PIRNR" id="PIRNR004553"/>
    </source>
</evidence>
<evidence type="ECO:0000313" key="9">
    <source>
        <dbReference type="EMBL" id="MDQ8934621.1"/>
    </source>
</evidence>
<comment type="function">
    <text evidence="1 8">Specifically methylates the guanine in position 966 of 16S rRNA in the assembled 30S particle.</text>
</comment>
<dbReference type="CDD" id="cd02440">
    <property type="entry name" value="AdoMet_MTases"/>
    <property type="match status" value="1"/>
</dbReference>
<dbReference type="PIRSF" id="PIRSF004553">
    <property type="entry name" value="CHP00095"/>
    <property type="match status" value="1"/>
</dbReference>
<sequence>MRQSVSKNTNQLRIIGGEWKRRLLPFASIDGLRPTPDRVRETLFNWLMWDIQQTTVLDLCAGSGALGFEALSRGATHVTMIEPHHEQCNFLRQNIKLLNIEHCKVLQSTAEQALPKLPNEQFDLVFLDPPYSLDLWQTLAAAVDAKLKQQALIYVEADRDLSLLQLPAQWNLLKQTKAGVVRAGLYQKIV</sequence>
<protein>
    <recommendedName>
        <fullName evidence="4 8">Ribosomal RNA small subunit methyltransferase D</fullName>
        <ecNumber evidence="3 8">2.1.1.171</ecNumber>
    </recommendedName>
</protein>
<proteinExistence type="inferred from homology"/>
<dbReference type="Gene3D" id="3.40.50.150">
    <property type="entry name" value="Vaccinia Virus protein VP39"/>
    <property type="match status" value="1"/>
</dbReference>
<keyword evidence="8" id="KW-0949">S-adenosyl-L-methionine</keyword>
<gene>
    <name evidence="9" type="primary">rsmD</name>
    <name evidence="9" type="ORF">RFH47_02560</name>
</gene>
<dbReference type="PANTHER" id="PTHR43542">
    <property type="entry name" value="METHYLTRANSFERASE"/>
    <property type="match status" value="1"/>
</dbReference>
<dbReference type="GO" id="GO:0052913">
    <property type="term" value="F:16S rRNA (guanine(966)-N(2))-methyltransferase activity"/>
    <property type="evidence" value="ECO:0007669"/>
    <property type="project" value="UniProtKB-EC"/>
</dbReference>
<evidence type="ECO:0000256" key="1">
    <source>
        <dbReference type="ARBA" id="ARBA00002649"/>
    </source>
</evidence>
<dbReference type="GO" id="GO:0003676">
    <property type="term" value="F:nucleic acid binding"/>
    <property type="evidence" value="ECO:0007669"/>
    <property type="project" value="InterPro"/>
</dbReference>
<accession>A0AAW8J3N9</accession>
<evidence type="ECO:0000256" key="4">
    <source>
        <dbReference type="ARBA" id="ARBA00013682"/>
    </source>
</evidence>
<dbReference type="SUPFAM" id="SSF53335">
    <property type="entry name" value="S-adenosyl-L-methionine-dependent methyltransferases"/>
    <property type="match status" value="1"/>
</dbReference>
<dbReference type="PANTHER" id="PTHR43542:SF1">
    <property type="entry name" value="METHYLTRANSFERASE"/>
    <property type="match status" value="1"/>
</dbReference>
<keyword evidence="8" id="KW-0698">rRNA processing</keyword>
<comment type="similarity">
    <text evidence="2 8">Belongs to the methyltransferase superfamily. RsmD family.</text>
</comment>
<dbReference type="RefSeq" id="WP_308980806.1">
    <property type="nucleotide sequence ID" value="NZ_JAVIDL010000003.1"/>
</dbReference>
<evidence type="ECO:0000256" key="6">
    <source>
        <dbReference type="ARBA" id="ARBA00022679"/>
    </source>
</evidence>
<evidence type="ECO:0000313" key="10">
    <source>
        <dbReference type="Proteomes" id="UP001243844"/>
    </source>
</evidence>
<dbReference type="Proteomes" id="UP001243844">
    <property type="component" value="Unassembled WGS sequence"/>
</dbReference>
<dbReference type="Pfam" id="PF03602">
    <property type="entry name" value="Cons_hypoth95"/>
    <property type="match status" value="1"/>
</dbReference>
<organism evidence="9 10">
    <name type="scientific">Acinetobacter rudis</name>
    <dbReference type="NCBI Taxonomy" id="632955"/>
    <lineage>
        <taxon>Bacteria</taxon>
        <taxon>Pseudomonadati</taxon>
        <taxon>Pseudomonadota</taxon>
        <taxon>Gammaproteobacteria</taxon>
        <taxon>Moraxellales</taxon>
        <taxon>Moraxellaceae</taxon>
        <taxon>Acinetobacter</taxon>
    </lineage>
</organism>
<dbReference type="AlphaFoldDB" id="A0AAW8J3N9"/>
<comment type="catalytic activity">
    <reaction evidence="7 8">
        <text>guanosine(966) in 16S rRNA + S-adenosyl-L-methionine = N(2)-methylguanosine(966) in 16S rRNA + S-adenosyl-L-homocysteine + H(+)</text>
        <dbReference type="Rhea" id="RHEA:23548"/>
        <dbReference type="Rhea" id="RHEA-COMP:10211"/>
        <dbReference type="Rhea" id="RHEA-COMP:10212"/>
        <dbReference type="ChEBI" id="CHEBI:15378"/>
        <dbReference type="ChEBI" id="CHEBI:57856"/>
        <dbReference type="ChEBI" id="CHEBI:59789"/>
        <dbReference type="ChEBI" id="CHEBI:74269"/>
        <dbReference type="ChEBI" id="CHEBI:74481"/>
        <dbReference type="EC" id="2.1.1.171"/>
    </reaction>
</comment>
<keyword evidence="6 8" id="KW-0808">Transferase</keyword>
<dbReference type="EC" id="2.1.1.171" evidence="3 8"/>
<dbReference type="EMBL" id="JAVIDL010000003">
    <property type="protein sequence ID" value="MDQ8934621.1"/>
    <property type="molecule type" value="Genomic_DNA"/>
</dbReference>
<dbReference type="InterPro" id="IPR002052">
    <property type="entry name" value="DNA_methylase_N6_adenine_CS"/>
</dbReference>
<dbReference type="InterPro" id="IPR029063">
    <property type="entry name" value="SAM-dependent_MTases_sf"/>
</dbReference>
<evidence type="ECO:0000256" key="2">
    <source>
        <dbReference type="ARBA" id="ARBA00005269"/>
    </source>
</evidence>